<dbReference type="EMBL" id="PGOL01000291">
    <property type="protein sequence ID" value="PKI73081.1"/>
    <property type="molecule type" value="Genomic_DNA"/>
</dbReference>
<sequence>MVKAVVGEETQLKRVEDRLSQSSILSQALLFLSFPPSVGLVIGKLSPSLDRGFVFDLVPTPPNDAGEPACSLLDPIRDDRKKGPKGKSQGGSDSSSLSVDKDWVAEHARQVSRMLVGGIKVVGVYIWVSDIAFKNSTMEICQTVKAVAEAAPTEYNERLLIHICYSPRRWTCKNFSPSSNITSSSLRPCDFKMGKVLNSLQRFRSTYNFDIRYHLSTA</sequence>
<dbReference type="InterPro" id="IPR029454">
    <property type="entry name" value="ODR-4-like"/>
</dbReference>
<keyword evidence="8" id="KW-1185">Reference proteome</keyword>
<protein>
    <recommendedName>
        <fullName evidence="9">Protein odr-4 homolog</fullName>
    </recommendedName>
</protein>
<evidence type="ECO:0000313" key="7">
    <source>
        <dbReference type="EMBL" id="PKI73081.1"/>
    </source>
</evidence>
<evidence type="ECO:0000256" key="3">
    <source>
        <dbReference type="ARBA" id="ARBA00022692"/>
    </source>
</evidence>
<keyword evidence="3" id="KW-0812">Transmembrane</keyword>
<dbReference type="STRING" id="22663.A0A2I0KX75"/>
<gene>
    <name evidence="7" type="ORF">CRG98_006489</name>
</gene>
<evidence type="ECO:0000256" key="2">
    <source>
        <dbReference type="ARBA" id="ARBA00010131"/>
    </source>
</evidence>
<evidence type="ECO:0000256" key="6">
    <source>
        <dbReference type="SAM" id="MobiDB-lite"/>
    </source>
</evidence>
<feature type="compositionally biased region" description="Low complexity" evidence="6">
    <location>
        <begin position="86"/>
        <end position="98"/>
    </location>
</feature>
<reference evidence="7 8" key="1">
    <citation type="submission" date="2017-11" db="EMBL/GenBank/DDBJ databases">
        <title>De-novo sequencing of pomegranate (Punica granatum L.) genome.</title>
        <authorList>
            <person name="Akparov Z."/>
            <person name="Amiraslanov A."/>
            <person name="Hajiyeva S."/>
            <person name="Abbasov M."/>
            <person name="Kaur K."/>
            <person name="Hamwieh A."/>
            <person name="Solovyev V."/>
            <person name="Salamov A."/>
            <person name="Braich B."/>
            <person name="Kosarev P."/>
            <person name="Mahmoud A."/>
            <person name="Hajiyev E."/>
            <person name="Babayeva S."/>
            <person name="Izzatullayeva V."/>
            <person name="Mammadov A."/>
            <person name="Mammadov A."/>
            <person name="Sharifova S."/>
            <person name="Ojaghi J."/>
            <person name="Eynullazada K."/>
            <person name="Bayramov B."/>
            <person name="Abdulazimova A."/>
            <person name="Shahmuradov I."/>
        </authorList>
    </citation>
    <scope>NUCLEOTIDE SEQUENCE [LARGE SCALE GENOMIC DNA]</scope>
    <source>
        <strain evidence="8">cv. AG2017</strain>
        <tissue evidence="7">Leaf</tissue>
    </source>
</reference>
<dbReference type="PANTHER" id="PTHR33966">
    <property type="entry name" value="PROTEIN ODR-4 HOMOLOG"/>
    <property type="match status" value="1"/>
</dbReference>
<comment type="subcellular location">
    <subcellularLocation>
        <location evidence="1">Membrane</location>
    </subcellularLocation>
</comment>
<keyword evidence="4" id="KW-1133">Transmembrane helix</keyword>
<evidence type="ECO:0008006" key="9">
    <source>
        <dbReference type="Google" id="ProtNLM"/>
    </source>
</evidence>
<dbReference type="Proteomes" id="UP000233551">
    <property type="component" value="Unassembled WGS sequence"/>
</dbReference>
<evidence type="ECO:0000313" key="8">
    <source>
        <dbReference type="Proteomes" id="UP000233551"/>
    </source>
</evidence>
<dbReference type="AlphaFoldDB" id="A0A2I0KX75"/>
<evidence type="ECO:0000256" key="4">
    <source>
        <dbReference type="ARBA" id="ARBA00022989"/>
    </source>
</evidence>
<proteinExistence type="inferred from homology"/>
<name>A0A2I0KX75_PUNGR</name>
<dbReference type="PANTHER" id="PTHR33966:SF1">
    <property type="entry name" value="PROTEIN ODR-4 HOMOLOG"/>
    <property type="match status" value="1"/>
</dbReference>
<dbReference type="GO" id="GO:0016020">
    <property type="term" value="C:membrane"/>
    <property type="evidence" value="ECO:0007669"/>
    <property type="project" value="UniProtKB-SubCell"/>
</dbReference>
<feature type="region of interest" description="Disordered" evidence="6">
    <location>
        <begin position="66"/>
        <end position="98"/>
    </location>
</feature>
<keyword evidence="5" id="KW-0472">Membrane</keyword>
<evidence type="ECO:0000256" key="1">
    <source>
        <dbReference type="ARBA" id="ARBA00004370"/>
    </source>
</evidence>
<organism evidence="7 8">
    <name type="scientific">Punica granatum</name>
    <name type="common">Pomegranate</name>
    <dbReference type="NCBI Taxonomy" id="22663"/>
    <lineage>
        <taxon>Eukaryota</taxon>
        <taxon>Viridiplantae</taxon>
        <taxon>Streptophyta</taxon>
        <taxon>Embryophyta</taxon>
        <taxon>Tracheophyta</taxon>
        <taxon>Spermatophyta</taxon>
        <taxon>Magnoliopsida</taxon>
        <taxon>eudicotyledons</taxon>
        <taxon>Gunneridae</taxon>
        <taxon>Pentapetalae</taxon>
        <taxon>rosids</taxon>
        <taxon>malvids</taxon>
        <taxon>Myrtales</taxon>
        <taxon>Lythraceae</taxon>
        <taxon>Punica</taxon>
    </lineage>
</organism>
<dbReference type="GO" id="GO:0008104">
    <property type="term" value="P:intracellular protein localization"/>
    <property type="evidence" value="ECO:0007669"/>
    <property type="project" value="TreeGrafter"/>
</dbReference>
<evidence type="ECO:0000256" key="5">
    <source>
        <dbReference type="ARBA" id="ARBA00023136"/>
    </source>
</evidence>
<dbReference type="Pfam" id="PF14778">
    <property type="entry name" value="ODR4-like"/>
    <property type="match status" value="1"/>
</dbReference>
<dbReference type="GO" id="GO:0012505">
    <property type="term" value="C:endomembrane system"/>
    <property type="evidence" value="ECO:0007669"/>
    <property type="project" value="TreeGrafter"/>
</dbReference>
<comment type="similarity">
    <text evidence="2">Belongs to the ODR-4 family.</text>
</comment>
<accession>A0A2I0KX75</accession>
<comment type="caution">
    <text evidence="7">The sequence shown here is derived from an EMBL/GenBank/DDBJ whole genome shotgun (WGS) entry which is preliminary data.</text>
</comment>